<keyword evidence="2 6" id="KW-0547">Nucleotide-binding</keyword>
<keyword evidence="9" id="KW-1133">Transmembrane helix</keyword>
<keyword evidence="9" id="KW-0472">Membrane</keyword>
<dbReference type="EC" id="2.7.11.1" evidence="11"/>
<dbReference type="Pfam" id="PF13424">
    <property type="entry name" value="TPR_12"/>
    <property type="match status" value="2"/>
</dbReference>
<dbReference type="GO" id="GO:0005524">
    <property type="term" value="F:ATP binding"/>
    <property type="evidence" value="ECO:0007669"/>
    <property type="project" value="UniProtKB-UniRule"/>
</dbReference>
<evidence type="ECO:0000256" key="3">
    <source>
        <dbReference type="ARBA" id="ARBA00022777"/>
    </source>
</evidence>
<evidence type="ECO:0000256" key="8">
    <source>
        <dbReference type="SAM" id="MobiDB-lite"/>
    </source>
</evidence>
<dbReference type="SMART" id="SM00028">
    <property type="entry name" value="TPR"/>
    <property type="match status" value="4"/>
</dbReference>
<gene>
    <name evidence="11" type="primary">pknB_6</name>
    <name evidence="11" type="ORF">ElP_18100</name>
</gene>
<dbReference type="Gene3D" id="1.25.40.10">
    <property type="entry name" value="Tetratricopeptide repeat domain"/>
    <property type="match status" value="2"/>
</dbReference>
<keyword evidence="3 11" id="KW-0418">Kinase</keyword>
<dbReference type="InterPro" id="IPR011009">
    <property type="entry name" value="Kinase-like_dom_sf"/>
</dbReference>
<dbReference type="PROSITE" id="PS00107">
    <property type="entry name" value="PROTEIN_KINASE_ATP"/>
    <property type="match status" value="1"/>
</dbReference>
<keyword evidence="7" id="KW-0175">Coiled coil</keyword>
<feature type="transmembrane region" description="Helical" evidence="9">
    <location>
        <begin position="397"/>
        <end position="421"/>
    </location>
</feature>
<dbReference type="PROSITE" id="PS50005">
    <property type="entry name" value="TPR"/>
    <property type="match status" value="1"/>
</dbReference>
<dbReference type="PROSITE" id="PS50011">
    <property type="entry name" value="PROTEIN_KINASE_DOM"/>
    <property type="match status" value="1"/>
</dbReference>
<evidence type="ECO:0000256" key="1">
    <source>
        <dbReference type="ARBA" id="ARBA00022679"/>
    </source>
</evidence>
<keyword evidence="1 11" id="KW-0808">Transferase</keyword>
<dbReference type="CDD" id="cd14014">
    <property type="entry name" value="STKc_PknB_like"/>
    <property type="match status" value="1"/>
</dbReference>
<dbReference type="InterPro" id="IPR019734">
    <property type="entry name" value="TPR_rpt"/>
</dbReference>
<dbReference type="SMART" id="SM00220">
    <property type="entry name" value="S_TKc"/>
    <property type="match status" value="1"/>
</dbReference>
<dbReference type="PANTHER" id="PTHR43289:SF6">
    <property type="entry name" value="SERINE_THREONINE-PROTEIN KINASE NEKL-3"/>
    <property type="match status" value="1"/>
</dbReference>
<evidence type="ECO:0000313" key="12">
    <source>
        <dbReference type="Proteomes" id="UP000317835"/>
    </source>
</evidence>
<dbReference type="Pfam" id="PF00069">
    <property type="entry name" value="Pkinase"/>
    <property type="match status" value="1"/>
</dbReference>
<reference evidence="11 12" key="1">
    <citation type="submission" date="2019-02" db="EMBL/GenBank/DDBJ databases">
        <title>Deep-cultivation of Planctomycetes and their phenomic and genomic characterization uncovers novel biology.</title>
        <authorList>
            <person name="Wiegand S."/>
            <person name="Jogler M."/>
            <person name="Boedeker C."/>
            <person name="Pinto D."/>
            <person name="Vollmers J."/>
            <person name="Rivas-Marin E."/>
            <person name="Kohn T."/>
            <person name="Peeters S.H."/>
            <person name="Heuer A."/>
            <person name="Rast P."/>
            <person name="Oberbeckmann S."/>
            <person name="Bunk B."/>
            <person name="Jeske O."/>
            <person name="Meyerdierks A."/>
            <person name="Storesund J.E."/>
            <person name="Kallscheuer N."/>
            <person name="Luecker S."/>
            <person name="Lage O.M."/>
            <person name="Pohl T."/>
            <person name="Merkel B.J."/>
            <person name="Hornburger P."/>
            <person name="Mueller R.-W."/>
            <person name="Bruemmer F."/>
            <person name="Labrenz M."/>
            <person name="Spormann A.M."/>
            <person name="Op den Camp H."/>
            <person name="Overmann J."/>
            <person name="Amann R."/>
            <person name="Jetten M.S.M."/>
            <person name="Mascher T."/>
            <person name="Medema M.H."/>
            <person name="Devos D.P."/>
            <person name="Kaster A.-K."/>
            <person name="Ovreas L."/>
            <person name="Rohde M."/>
            <person name="Galperin M.Y."/>
            <person name="Jogler C."/>
        </authorList>
    </citation>
    <scope>NUCLEOTIDE SEQUENCE [LARGE SCALE GENOMIC DNA]</scope>
    <source>
        <strain evidence="11 12">ElP</strain>
    </source>
</reference>
<sequence length="1184" mass="129286">MNERSIFLAALEITDPAERSSYLDRACAGDPGLRLGVEQLLAAGEGSGVFLERPAVGTTLTAAAPAERPGVRVGPYKLLQQIGEGGMGVVFMAQQEEPVRRTVALKIMRPGMDSRSILARFEAERQALAMMDHPNIARVLDVGATESGSPFFVMELVKGVPITRFCEEQELGLRDRLALFVPVCQAIQHAHQKGVIHRDVKPSNVLVALYDDHPVPKVIDFGVAKATGPKLTDRTLFTAFGSVIGTLEYMSPEQARLNQLDIDTRSDVYALGVLLYELLTGSTPIDRARLASAAFDEVLRLIREEEPDRPSTRLSASRTQPELPAARRVELDRLGQVLRGELDWIVMKALEKDRARRYETANGLARDVQRYLEDEPVEACPPTLGYRLRKVYRRNRAAVAVGSAFVLLLTASAVLATALAVQARRAERRAEAALAEASANEAEAIAQRWAADRERRRAEEERRSSEAVRNFLQTDLLGQASEFTQAETRRLGGEDFEVAADPTVGELLDRAAARLAPERIDARFPGLPSIQAEVLKTVGNSYQLIGRYEEGLDHLRRAVALFAASRGLDDPAALDARHALAEALWMLDRLYEAEAEVEAVIADKARVLGPHHPETANSRILRGALLLASGRLAEAVDDYRALAASTREHLGPDHLYTLWSAVNLAEALSLLGRFDEAIAEMEGILTRFPVRDAPLDHPGVVAAHRVFADIYTRAGRPADADRLLREAIAAAEAGGRRNPAAWAFRNALAWDRIKSGDHAAAIPLFEANLPVENRAHRGAVTREGLAVSLVATGRIDEALVRLLEALEIELALRGDGHRGWWTGKLRVQIGQALLRQGKHAEAEPPLADGYRELSDHAGDQPPWDPNGLAVARRSLIELYNSTGRPDEAHRLEGERIRELEASLERLRREPASNPIALVRAAADLGLALVDAAREEEVVPVFQDALDRIDAAGWPLDEGALRAYARLRLTVSHELAAELAGGVVDRLRRRPDTPHQVLDGEVFALASHILWAGHADRAEPLLRETLATQLELDPDSWQATKRAFFLGTALLRQGKHAEAEPLLLESHEQAVDRLALAPSWETHFPVATAELLVELYTALGRLGGGREMACRAGEAEPRGIGLTVTGRGRSPETPHPGPRMRGRAPRRTGRGGTGRFASPLRQSTGCGGAPARGLGLVLPPFACNN</sequence>
<keyword evidence="4 6" id="KW-0067">ATP-binding</keyword>
<dbReference type="InterPro" id="IPR017441">
    <property type="entry name" value="Protein_kinase_ATP_BS"/>
</dbReference>
<dbReference type="InterPro" id="IPR008271">
    <property type="entry name" value="Ser/Thr_kinase_AS"/>
</dbReference>
<evidence type="ECO:0000256" key="7">
    <source>
        <dbReference type="SAM" id="Coils"/>
    </source>
</evidence>
<dbReference type="RefSeq" id="WP_231749582.1">
    <property type="nucleotide sequence ID" value="NZ_CP036426.1"/>
</dbReference>
<dbReference type="GO" id="GO:0004674">
    <property type="term" value="F:protein serine/threonine kinase activity"/>
    <property type="evidence" value="ECO:0007669"/>
    <property type="project" value="UniProtKB-EC"/>
</dbReference>
<keyword evidence="9" id="KW-0812">Transmembrane</keyword>
<feature type="region of interest" description="Disordered" evidence="8">
    <location>
        <begin position="1119"/>
        <end position="1168"/>
    </location>
</feature>
<dbReference type="SUPFAM" id="SSF56112">
    <property type="entry name" value="Protein kinase-like (PK-like)"/>
    <property type="match status" value="1"/>
</dbReference>
<organism evidence="11 12">
    <name type="scientific">Tautonia plasticadhaerens</name>
    <dbReference type="NCBI Taxonomy" id="2527974"/>
    <lineage>
        <taxon>Bacteria</taxon>
        <taxon>Pseudomonadati</taxon>
        <taxon>Planctomycetota</taxon>
        <taxon>Planctomycetia</taxon>
        <taxon>Isosphaerales</taxon>
        <taxon>Isosphaeraceae</taxon>
        <taxon>Tautonia</taxon>
    </lineage>
</organism>
<evidence type="ECO:0000313" key="11">
    <source>
        <dbReference type="EMBL" id="QDV33929.1"/>
    </source>
</evidence>
<evidence type="ECO:0000256" key="6">
    <source>
        <dbReference type="PROSITE-ProRule" id="PRU10141"/>
    </source>
</evidence>
<dbReference type="Proteomes" id="UP000317835">
    <property type="component" value="Chromosome"/>
</dbReference>
<feature type="binding site" evidence="6">
    <location>
        <position position="106"/>
    </location>
    <ligand>
        <name>ATP</name>
        <dbReference type="ChEBI" id="CHEBI:30616"/>
    </ligand>
</feature>
<evidence type="ECO:0000256" key="5">
    <source>
        <dbReference type="PROSITE-ProRule" id="PRU00339"/>
    </source>
</evidence>
<keyword evidence="5" id="KW-0802">TPR repeat</keyword>
<evidence type="ECO:0000259" key="10">
    <source>
        <dbReference type="PROSITE" id="PS50011"/>
    </source>
</evidence>
<dbReference type="AlphaFoldDB" id="A0A518GZC4"/>
<accession>A0A518GZC4</accession>
<feature type="repeat" description="TPR" evidence="5">
    <location>
        <begin position="532"/>
        <end position="565"/>
    </location>
</feature>
<dbReference type="PANTHER" id="PTHR43289">
    <property type="entry name" value="MITOGEN-ACTIVATED PROTEIN KINASE KINASE KINASE 20-RELATED"/>
    <property type="match status" value="1"/>
</dbReference>
<evidence type="ECO:0000256" key="9">
    <source>
        <dbReference type="SAM" id="Phobius"/>
    </source>
</evidence>
<evidence type="ECO:0000256" key="4">
    <source>
        <dbReference type="ARBA" id="ARBA00022840"/>
    </source>
</evidence>
<feature type="coiled-coil region" evidence="7">
    <location>
        <begin position="416"/>
        <end position="443"/>
    </location>
</feature>
<dbReference type="Gene3D" id="1.10.510.10">
    <property type="entry name" value="Transferase(Phosphotransferase) domain 1"/>
    <property type="match status" value="1"/>
</dbReference>
<dbReference type="PROSITE" id="PS00108">
    <property type="entry name" value="PROTEIN_KINASE_ST"/>
    <property type="match status" value="1"/>
</dbReference>
<dbReference type="SUPFAM" id="SSF48452">
    <property type="entry name" value="TPR-like"/>
    <property type="match status" value="2"/>
</dbReference>
<name>A0A518GZC4_9BACT</name>
<dbReference type="KEGG" id="tpla:ElP_18100"/>
<protein>
    <submittedName>
        <fullName evidence="11">Serine/threonine-protein kinase PknB</fullName>
        <ecNumber evidence="11">2.7.11.1</ecNumber>
    </submittedName>
</protein>
<dbReference type="InterPro" id="IPR000719">
    <property type="entry name" value="Prot_kinase_dom"/>
</dbReference>
<keyword evidence="12" id="KW-1185">Reference proteome</keyword>
<dbReference type="Gene3D" id="3.30.200.20">
    <property type="entry name" value="Phosphorylase Kinase, domain 1"/>
    <property type="match status" value="1"/>
</dbReference>
<evidence type="ECO:0000256" key="2">
    <source>
        <dbReference type="ARBA" id="ARBA00022741"/>
    </source>
</evidence>
<feature type="compositionally biased region" description="Basic residues" evidence="8">
    <location>
        <begin position="1137"/>
        <end position="1148"/>
    </location>
</feature>
<dbReference type="InterPro" id="IPR011990">
    <property type="entry name" value="TPR-like_helical_dom_sf"/>
</dbReference>
<proteinExistence type="predicted"/>
<dbReference type="EMBL" id="CP036426">
    <property type="protein sequence ID" value="QDV33929.1"/>
    <property type="molecule type" value="Genomic_DNA"/>
</dbReference>
<feature type="domain" description="Protein kinase" evidence="10">
    <location>
        <begin position="76"/>
        <end position="372"/>
    </location>
</feature>